<organism evidence="3 4">
    <name type="scientific">Clavibacter michiganensis subsp. michiganensis (strain NCPPB 382)</name>
    <dbReference type="NCBI Taxonomy" id="443906"/>
    <lineage>
        <taxon>Bacteria</taxon>
        <taxon>Bacillati</taxon>
        <taxon>Actinomycetota</taxon>
        <taxon>Actinomycetes</taxon>
        <taxon>Micrococcales</taxon>
        <taxon>Microbacteriaceae</taxon>
        <taxon>Clavibacter</taxon>
    </lineage>
</organism>
<evidence type="ECO:0000256" key="1">
    <source>
        <dbReference type="SAM" id="MobiDB-lite"/>
    </source>
</evidence>
<name>A5CT66_CLAM3</name>
<keyword evidence="2" id="KW-0812">Transmembrane</keyword>
<keyword evidence="2" id="KW-0472">Membrane</keyword>
<proteinExistence type="predicted"/>
<reference evidence="3 4" key="1">
    <citation type="journal article" date="2008" name="J. Bacteriol.">
        <title>The genome sequence of the tomato-pathogenic actinomycete Clavibacter michiganensis subsp. michiganensis NCPPB382 reveals a large island involved in pathogenicity.</title>
        <authorList>
            <person name="Gartemann K.H."/>
            <person name="Abt B."/>
            <person name="Bekel T."/>
            <person name="Burger A."/>
            <person name="Engemann J."/>
            <person name="Flugel M."/>
            <person name="Gaigalat L."/>
            <person name="Goesmann A."/>
            <person name="Grafen I."/>
            <person name="Kalinowski J."/>
            <person name="Kaup O."/>
            <person name="Kirchner O."/>
            <person name="Krause L."/>
            <person name="Linke B."/>
            <person name="McHardy A."/>
            <person name="Meyer F."/>
            <person name="Pohle S."/>
            <person name="Ruckert C."/>
            <person name="Schneiker S."/>
            <person name="Zellermann E.M."/>
            <person name="Puhler A."/>
            <person name="Eichenlaub R."/>
            <person name="Kaiser O."/>
            <person name="Bartels D."/>
        </authorList>
    </citation>
    <scope>NUCLEOTIDE SEQUENCE [LARGE SCALE GENOMIC DNA]</scope>
    <source>
        <strain evidence="3 4">NCPPB 382</strain>
    </source>
</reference>
<dbReference type="HOGENOM" id="CLU_1286935_0_0_11"/>
<dbReference type="AlphaFoldDB" id="A5CT66"/>
<sequence length="214" mass="23649">MDNMHYHKIMEPLPSPTAPLNDTPAPVVIYVESFRAAGVYDWLMFAVAVLGVVATIAVALLARSAKSSARRTEVEVIASGVEARNTEYMARYSHDPNPPEESQPAASPLSNNSAVPAIDFGVVNDRNQGRYRWKLSNLSSTIVAKNVHISGRTPADESDLQVIYPERMPFDLGPREQVVLLAERTLASPAVTVLVVEWQEEEQGLRFKRQIPLI</sequence>
<keyword evidence="4" id="KW-1185">Reference proteome</keyword>
<feature type="transmembrane region" description="Helical" evidence="2">
    <location>
        <begin position="42"/>
        <end position="62"/>
    </location>
</feature>
<dbReference type="EMBL" id="AM711867">
    <property type="protein sequence ID" value="CAN02291.1"/>
    <property type="molecule type" value="Genomic_DNA"/>
</dbReference>
<evidence type="ECO:0000313" key="4">
    <source>
        <dbReference type="Proteomes" id="UP000001564"/>
    </source>
</evidence>
<protein>
    <submittedName>
        <fullName evidence="3">Uncharacterized protein</fullName>
    </submittedName>
</protein>
<dbReference type="Proteomes" id="UP000001564">
    <property type="component" value="Chromosome"/>
</dbReference>
<evidence type="ECO:0000256" key="2">
    <source>
        <dbReference type="SAM" id="Phobius"/>
    </source>
</evidence>
<dbReference type="KEGG" id="cmi:CMM_2221"/>
<evidence type="ECO:0000313" key="3">
    <source>
        <dbReference type="EMBL" id="CAN02291.1"/>
    </source>
</evidence>
<accession>A5CT66</accession>
<feature type="region of interest" description="Disordered" evidence="1">
    <location>
        <begin position="91"/>
        <end position="110"/>
    </location>
</feature>
<gene>
    <name evidence="3" type="ordered locus">CMM_2221</name>
</gene>
<keyword evidence="2" id="KW-1133">Transmembrane helix</keyword>